<sequence>MWRSVPMATWSFCEVMARVGLASTLGDLSSTFSFSFSFSALGGGLEGLGGLETMLEENISGSRAFPADGRVLWDLSQPPPVGGAARGGAGGGAMEMEAGVALTAVGMGGGGAGGLGALCLMDLTGAGGDLIWLGVRDWKSAFSPSSLDRSALIFQNEDSSSGRRPSLTETCTITRKHQPNPTGTFLTEIRTRTSLETPTQGSFKYLFPEVDYLLTRLDEQFRVADHLVPVHPVHGVSGSDVGVHHPVVDGRVLFLGRHFLPRRAVLGLDFLPLLHDLFGHGVDGGEVLELLILHSVGVEPRHGSGGHLSLVPAVVVVRKRKLGPEVGGAKRANPQWRHLVSIYETTAHIGVVEADLQAVAGDPRVHGEGGRRHRVGLPLSRPAARQVEDLHHVEQDGDAGHHQHEDDEDGLLGGPGHVALHREGAGLPGAHDQGLHDESVQVVLAHDEPHLQEDPEHDGGHVVPQQVAFDGDVALLVRVLWVFLHRARGVGEQALPHLVLLVDDVDDVAQVDERRRGDEDDLQHPEADVGDGEGVVVADVLTAGLLAPIIMILKTKSTLSQTFPTTVEWDCTLFSSEDRKPHSPMIPAKHTFPKLNARMNNHLQICTRS</sequence>
<dbReference type="EMBL" id="CAJRST010012224">
    <property type="protein sequence ID" value="CAG5928454.1"/>
    <property type="molecule type" value="Genomic_DNA"/>
</dbReference>
<keyword evidence="2" id="KW-0732">Signal</keyword>
<proteinExistence type="predicted"/>
<evidence type="ECO:0000256" key="2">
    <source>
        <dbReference type="SAM" id="SignalP"/>
    </source>
</evidence>
<keyword evidence="4" id="KW-1185">Reference proteome</keyword>
<dbReference type="AlphaFoldDB" id="A0A8S4B8J4"/>
<feature type="signal peptide" evidence="2">
    <location>
        <begin position="1"/>
        <end position="22"/>
    </location>
</feature>
<evidence type="ECO:0000256" key="1">
    <source>
        <dbReference type="SAM" id="MobiDB-lite"/>
    </source>
</evidence>
<dbReference type="Proteomes" id="UP000677803">
    <property type="component" value="Unassembled WGS sequence"/>
</dbReference>
<evidence type="ECO:0000313" key="4">
    <source>
        <dbReference type="Proteomes" id="UP000677803"/>
    </source>
</evidence>
<comment type="caution">
    <text evidence="3">The sequence shown here is derived from an EMBL/GenBank/DDBJ whole genome shotgun (WGS) entry which is preliminary data.</text>
</comment>
<feature type="region of interest" description="Disordered" evidence="1">
    <location>
        <begin position="395"/>
        <end position="433"/>
    </location>
</feature>
<feature type="chain" id="PRO_5035766491" evidence="2">
    <location>
        <begin position="23"/>
        <end position="609"/>
    </location>
</feature>
<feature type="compositionally biased region" description="Basic and acidic residues" evidence="1">
    <location>
        <begin position="395"/>
        <end position="405"/>
    </location>
</feature>
<name>A0A8S4B8J4_9TELE</name>
<accession>A0A8S4B8J4</accession>
<evidence type="ECO:0000313" key="3">
    <source>
        <dbReference type="EMBL" id="CAG5928454.1"/>
    </source>
</evidence>
<protein>
    <submittedName>
        <fullName evidence="3">(Atlantic silverside) hypothetical protein</fullName>
    </submittedName>
</protein>
<organism evidence="3 4">
    <name type="scientific">Menidia menidia</name>
    <name type="common">Atlantic silverside</name>
    <dbReference type="NCBI Taxonomy" id="238744"/>
    <lineage>
        <taxon>Eukaryota</taxon>
        <taxon>Metazoa</taxon>
        <taxon>Chordata</taxon>
        <taxon>Craniata</taxon>
        <taxon>Vertebrata</taxon>
        <taxon>Euteleostomi</taxon>
        <taxon>Actinopterygii</taxon>
        <taxon>Neopterygii</taxon>
        <taxon>Teleostei</taxon>
        <taxon>Neoteleostei</taxon>
        <taxon>Acanthomorphata</taxon>
        <taxon>Ovalentaria</taxon>
        <taxon>Atherinomorphae</taxon>
        <taxon>Atheriniformes</taxon>
        <taxon>Atherinopsidae</taxon>
        <taxon>Menidiinae</taxon>
        <taxon>Menidia</taxon>
    </lineage>
</organism>
<reference evidence="3" key="1">
    <citation type="submission" date="2021-05" db="EMBL/GenBank/DDBJ databases">
        <authorList>
            <person name="Tigano A."/>
        </authorList>
    </citation>
    <scope>NUCLEOTIDE SEQUENCE</scope>
</reference>
<gene>
    <name evidence="3" type="ORF">MMEN_LOCUS12108</name>
</gene>